<feature type="transmembrane region" description="Helical" evidence="8">
    <location>
        <begin position="324"/>
        <end position="343"/>
    </location>
</feature>
<evidence type="ECO:0000256" key="3">
    <source>
        <dbReference type="ARBA" id="ARBA00022679"/>
    </source>
</evidence>
<dbReference type="GO" id="GO:0016780">
    <property type="term" value="F:phosphotransferase activity, for other substituted phosphate groups"/>
    <property type="evidence" value="ECO:0007669"/>
    <property type="project" value="InterPro"/>
</dbReference>
<feature type="transmembrane region" description="Helical" evidence="8">
    <location>
        <begin position="129"/>
        <end position="149"/>
    </location>
</feature>
<sequence>MLYLIIAFFVSFILCFLLIRLNLFEDPQEGVQKFHKKPVPRVGGVALYVSCLIVSGLFFVSRKDFAKEFFLLILSAFPVFLGGLLEDITKRVSPKWRLFAGFLSGGLSFFLVSAKVIRVDLPFLDNLLSIMPVSLVFTAFAFSGVAHAFNIIDGFNGLASGVAMLVFLGYAYLSFLHQDFFLLYLSLVLIFSTFAFFLWNYPFGLIFLGDGGAYFLGFMAASTGALLVYKYPDISPWFPLLLVIYPVWETLFSMYRKKFLRGQSPFLPDSIHFHMLFYKRLVKFLFGPDLSPEKRNALTSPFLWIMELFCLIPALLFWKYTIPLMMSCFVFIIFYTWFYFRIVKFQTPKFLKRK</sequence>
<feature type="binding site" evidence="7">
    <location>
        <position position="210"/>
    </location>
    <ligand>
        <name>Mg(2+)</name>
        <dbReference type="ChEBI" id="CHEBI:18420"/>
    </ligand>
</feature>
<proteinExistence type="predicted"/>
<dbReference type="CDD" id="cd06912">
    <property type="entry name" value="GT_MraY_like"/>
    <property type="match status" value="1"/>
</dbReference>
<dbReference type="EMBL" id="PNJD01000098">
    <property type="protein sequence ID" value="PMP97929.1"/>
    <property type="molecule type" value="Genomic_DNA"/>
</dbReference>
<evidence type="ECO:0000256" key="6">
    <source>
        <dbReference type="ARBA" id="ARBA00023136"/>
    </source>
</evidence>
<keyword evidence="7" id="KW-0479">Metal-binding</keyword>
<reference evidence="9 10" key="1">
    <citation type="submission" date="2018-01" db="EMBL/GenBank/DDBJ databases">
        <title>Metagenomic assembled genomes from two thermal pools in the Uzon Caldera, Kamchatka, Russia.</title>
        <authorList>
            <person name="Wilkins L."/>
            <person name="Ettinger C."/>
        </authorList>
    </citation>
    <scope>NUCLEOTIDE SEQUENCE [LARGE SCALE GENOMIC DNA]</scope>
    <source>
        <strain evidence="9">ARK-04</strain>
    </source>
</reference>
<comment type="subcellular location">
    <subcellularLocation>
        <location evidence="1">Cell membrane</location>
        <topology evidence="1">Multi-pass membrane protein</topology>
    </subcellularLocation>
</comment>
<protein>
    <submittedName>
        <fullName evidence="9">Glycosyltransferase</fullName>
    </submittedName>
</protein>
<feature type="transmembrane region" description="Helical" evidence="8">
    <location>
        <begin position="213"/>
        <end position="231"/>
    </location>
</feature>
<feature type="transmembrane region" description="Helical" evidence="8">
    <location>
        <begin position="45"/>
        <end position="63"/>
    </location>
</feature>
<feature type="transmembrane region" description="Helical" evidence="8">
    <location>
        <begin position="98"/>
        <end position="117"/>
    </location>
</feature>
<dbReference type="GO" id="GO:0046872">
    <property type="term" value="F:metal ion binding"/>
    <property type="evidence" value="ECO:0007669"/>
    <property type="project" value="UniProtKB-KW"/>
</dbReference>
<dbReference type="GO" id="GO:0009103">
    <property type="term" value="P:lipopolysaccharide biosynthetic process"/>
    <property type="evidence" value="ECO:0007669"/>
    <property type="project" value="TreeGrafter"/>
</dbReference>
<keyword evidence="6 8" id="KW-0472">Membrane</keyword>
<evidence type="ECO:0000256" key="1">
    <source>
        <dbReference type="ARBA" id="ARBA00004651"/>
    </source>
</evidence>
<dbReference type="InterPro" id="IPR000715">
    <property type="entry name" value="Glycosyl_transferase_4"/>
</dbReference>
<evidence type="ECO:0000256" key="7">
    <source>
        <dbReference type="PIRSR" id="PIRSR600715-1"/>
    </source>
</evidence>
<evidence type="ECO:0000256" key="8">
    <source>
        <dbReference type="SAM" id="Phobius"/>
    </source>
</evidence>
<dbReference type="PANTHER" id="PTHR22926">
    <property type="entry name" value="PHOSPHO-N-ACETYLMURAMOYL-PENTAPEPTIDE-TRANSFERASE"/>
    <property type="match status" value="1"/>
</dbReference>
<comment type="cofactor">
    <cofactor evidence="7">
        <name>Mg(2+)</name>
        <dbReference type="ChEBI" id="CHEBI:18420"/>
    </cofactor>
</comment>
<dbReference type="Pfam" id="PF00953">
    <property type="entry name" value="Glycos_transf_4"/>
    <property type="match status" value="1"/>
</dbReference>
<dbReference type="Proteomes" id="UP000235619">
    <property type="component" value="Unassembled WGS sequence"/>
</dbReference>
<evidence type="ECO:0000256" key="2">
    <source>
        <dbReference type="ARBA" id="ARBA00022475"/>
    </source>
</evidence>
<name>A0A2N7QG14_9BACT</name>
<evidence type="ECO:0000256" key="4">
    <source>
        <dbReference type="ARBA" id="ARBA00022692"/>
    </source>
</evidence>
<organism evidence="9 10">
    <name type="scientific">Thermodesulfobacterium geofontis</name>
    <dbReference type="NCBI Taxonomy" id="1295609"/>
    <lineage>
        <taxon>Bacteria</taxon>
        <taxon>Pseudomonadati</taxon>
        <taxon>Thermodesulfobacteriota</taxon>
        <taxon>Thermodesulfobacteria</taxon>
        <taxon>Thermodesulfobacteriales</taxon>
        <taxon>Thermodesulfobacteriaceae</taxon>
        <taxon>Thermodesulfobacterium</taxon>
    </lineage>
</organism>
<feature type="binding site" evidence="7">
    <location>
        <position position="150"/>
    </location>
    <ligand>
        <name>Mg(2+)</name>
        <dbReference type="ChEBI" id="CHEBI:18420"/>
    </ligand>
</feature>
<feature type="transmembrane region" description="Helical" evidence="8">
    <location>
        <begin position="301"/>
        <end position="318"/>
    </location>
</feature>
<evidence type="ECO:0000313" key="10">
    <source>
        <dbReference type="Proteomes" id="UP000235619"/>
    </source>
</evidence>
<keyword evidence="2" id="KW-1003">Cell membrane</keyword>
<dbReference type="GO" id="GO:0005886">
    <property type="term" value="C:plasma membrane"/>
    <property type="evidence" value="ECO:0007669"/>
    <property type="project" value="UniProtKB-SubCell"/>
</dbReference>
<keyword evidence="7" id="KW-0460">Magnesium</keyword>
<dbReference type="GO" id="GO:0044038">
    <property type="term" value="P:cell wall macromolecule biosynthetic process"/>
    <property type="evidence" value="ECO:0007669"/>
    <property type="project" value="TreeGrafter"/>
</dbReference>
<comment type="caution">
    <text evidence="9">The sequence shown here is derived from an EMBL/GenBank/DDBJ whole genome shotgun (WGS) entry which is preliminary data.</text>
</comment>
<dbReference type="PANTHER" id="PTHR22926:SF3">
    <property type="entry name" value="UNDECAPRENYL-PHOSPHATE ALPHA-N-ACETYLGLUCOSAMINYL 1-PHOSPHATE TRANSFERASE"/>
    <property type="match status" value="1"/>
</dbReference>
<feature type="transmembrane region" description="Helical" evidence="8">
    <location>
        <begin position="156"/>
        <end position="175"/>
    </location>
</feature>
<dbReference type="GO" id="GO:0071555">
    <property type="term" value="P:cell wall organization"/>
    <property type="evidence" value="ECO:0007669"/>
    <property type="project" value="TreeGrafter"/>
</dbReference>
<feature type="transmembrane region" description="Helical" evidence="8">
    <location>
        <begin position="6"/>
        <end position="24"/>
    </location>
</feature>
<keyword evidence="5 8" id="KW-1133">Transmembrane helix</keyword>
<feature type="transmembrane region" description="Helical" evidence="8">
    <location>
        <begin position="237"/>
        <end position="255"/>
    </location>
</feature>
<gene>
    <name evidence="9" type="ORF">C0169_01530</name>
</gene>
<keyword evidence="4 8" id="KW-0812">Transmembrane</keyword>
<evidence type="ECO:0000313" key="9">
    <source>
        <dbReference type="EMBL" id="PMP97929.1"/>
    </source>
</evidence>
<dbReference type="AlphaFoldDB" id="A0A2N7QG14"/>
<feature type="transmembrane region" description="Helical" evidence="8">
    <location>
        <begin position="181"/>
        <end position="201"/>
    </location>
</feature>
<keyword evidence="3 9" id="KW-0808">Transferase</keyword>
<accession>A0A2N7QG14</accession>
<evidence type="ECO:0000256" key="5">
    <source>
        <dbReference type="ARBA" id="ARBA00022989"/>
    </source>
</evidence>